<reference evidence="1" key="1">
    <citation type="submission" date="2024-03" db="EMBL/GenBank/DDBJ databases">
        <title>Eukaryotic viruses encode the ribosomal protein eL40.</title>
        <authorList>
            <person name="Thomy J."/>
            <person name="Schvarcz C.R."/>
            <person name="McBeain K.A."/>
            <person name="Edwards K.F."/>
            <person name="Steward G.F."/>
        </authorList>
    </citation>
    <scope>NUCLEOTIDE SEQUENCE</scope>
    <source>
        <strain evidence="1">FloV-SA2</strain>
    </source>
</reference>
<dbReference type="InterPro" id="IPR016135">
    <property type="entry name" value="UBQ-conjugating_enzyme/RWD"/>
</dbReference>
<name>A0AB39JDY3_9VIRU</name>
<protein>
    <submittedName>
        <fullName evidence="1">Uncharacterized protein</fullName>
    </submittedName>
</protein>
<organism evidence="1">
    <name type="scientific">Florenciella sp. virus SA2</name>
    <dbReference type="NCBI Taxonomy" id="3240092"/>
    <lineage>
        <taxon>Viruses</taxon>
    </lineage>
</organism>
<evidence type="ECO:0000313" key="1">
    <source>
        <dbReference type="EMBL" id="XDO01834.1"/>
    </source>
</evidence>
<sequence>MVKQKLIKRVNKEIEMLKNYYNYENVSTNNPTTEEEPLIIYIKQNKIINHNFIIEIPLEYPFQCPEIYFVNNNLKIPYYEFYKNASRYYLNIKKIKFTEHICPCCFNLISNRQISTSLLTITKDIQFYESQFKRLQGRFYCTKYINNINNINNDIINIIIEYI</sequence>
<gene>
    <name evidence="1" type="ORF">FloV-SA2_00008</name>
</gene>
<accession>A0AB39JDY3</accession>
<dbReference type="EMBL" id="PP542043">
    <property type="protein sequence ID" value="XDO01834.1"/>
    <property type="molecule type" value="Genomic_DNA"/>
</dbReference>
<dbReference type="SUPFAM" id="SSF54495">
    <property type="entry name" value="UBC-like"/>
    <property type="match status" value="1"/>
</dbReference>
<proteinExistence type="predicted"/>